<dbReference type="InterPro" id="IPR013784">
    <property type="entry name" value="Carb-bd-like_fold"/>
</dbReference>
<proteinExistence type="predicted"/>
<dbReference type="Gene3D" id="2.60.40.1120">
    <property type="entry name" value="Carboxypeptidase-like, regulatory domain"/>
    <property type="match status" value="1"/>
</dbReference>
<dbReference type="PROSITE" id="PS51257">
    <property type="entry name" value="PROKAR_LIPOPROTEIN"/>
    <property type="match status" value="1"/>
</dbReference>
<dbReference type="EMBL" id="CP028136">
    <property type="protein sequence ID" value="AVR44678.1"/>
    <property type="molecule type" value="Genomic_DNA"/>
</dbReference>
<dbReference type="Pfam" id="PF14321">
    <property type="entry name" value="DUF4382"/>
    <property type="match status" value="1"/>
</dbReference>
<evidence type="ECO:0000259" key="1">
    <source>
        <dbReference type="Pfam" id="PF14321"/>
    </source>
</evidence>
<dbReference type="GO" id="GO:0030246">
    <property type="term" value="F:carbohydrate binding"/>
    <property type="evidence" value="ECO:0007669"/>
    <property type="project" value="InterPro"/>
</dbReference>
<dbReference type="KEGG" id="grs:C7S20_05035"/>
<sequence>MRILKTFYLKYFLIAGLIIFGLTSCSEDNTDNPESGTANLTVRMTDAPGDYDAVFVDVQDVEIHVQTDGTLEGDTDGDGWISVGNVDTGVYDLLGLTGGVTQVLANSEVPAGYVSQMRLVLGSENSVVIDGETKSLNVPSGQESGLKFQIDKDFVAGENYSFLLDFDVDKSVVVTGNGGYNLNPVIRVNTEANAGKVVGTVLPPADFTADLTSLVVLSNNDVTISAYTDANGNFSLNGVPAGTYKLEVIPDDDSGLSIYTIDEVVVEENSTNDLGEIQL</sequence>
<feature type="domain" description="DUF4382" evidence="1">
    <location>
        <begin position="37"/>
        <end position="184"/>
    </location>
</feature>
<dbReference type="OrthoDB" id="2111471at2"/>
<protein>
    <submittedName>
        <fullName evidence="2">Carbohydrate-binding protein</fullName>
    </submittedName>
</protein>
<organism evidence="2 3">
    <name type="scientific">Christiangramia fulva</name>
    <dbReference type="NCBI Taxonomy" id="2126553"/>
    <lineage>
        <taxon>Bacteria</taxon>
        <taxon>Pseudomonadati</taxon>
        <taxon>Bacteroidota</taxon>
        <taxon>Flavobacteriia</taxon>
        <taxon>Flavobacteriales</taxon>
        <taxon>Flavobacteriaceae</taxon>
        <taxon>Christiangramia</taxon>
    </lineage>
</organism>
<gene>
    <name evidence="2" type="ORF">C7S20_05035</name>
</gene>
<evidence type="ECO:0000313" key="3">
    <source>
        <dbReference type="Proteomes" id="UP000241507"/>
    </source>
</evidence>
<evidence type="ECO:0000313" key="2">
    <source>
        <dbReference type="EMBL" id="AVR44678.1"/>
    </source>
</evidence>
<dbReference type="InterPro" id="IPR025491">
    <property type="entry name" value="DUF4382"/>
</dbReference>
<dbReference type="SUPFAM" id="SSF49452">
    <property type="entry name" value="Starch-binding domain-like"/>
    <property type="match status" value="1"/>
</dbReference>
<name>A0A2R3Z360_9FLAO</name>
<keyword evidence="3" id="KW-1185">Reference proteome</keyword>
<reference evidence="3" key="1">
    <citation type="submission" date="2018-03" db="EMBL/GenBank/DDBJ databases">
        <title>Gramella fulva sp. nov., isolated from a dry surface of tidal flat.</title>
        <authorList>
            <person name="Hwang S.H."/>
            <person name="Hwang W.M."/>
            <person name="Kang K."/>
            <person name="Ahn T.-Y."/>
        </authorList>
    </citation>
    <scope>NUCLEOTIDE SEQUENCE [LARGE SCALE GENOMIC DNA]</scope>
    <source>
        <strain evidence="3">SH35</strain>
    </source>
</reference>
<dbReference type="AlphaFoldDB" id="A0A2R3Z360"/>
<dbReference type="Proteomes" id="UP000241507">
    <property type="component" value="Chromosome"/>
</dbReference>
<accession>A0A2R3Z360</accession>